<dbReference type="Proteomes" id="UP000054937">
    <property type="component" value="Unassembled WGS sequence"/>
</dbReference>
<reference evidence="3 4" key="1">
    <citation type="journal article" date="2015" name="Sci. Rep.">
        <title>Genome of the facultative scuticociliatosis pathogen Pseudocohnilembus persalinus provides insight into its virulence through horizontal gene transfer.</title>
        <authorList>
            <person name="Xiong J."/>
            <person name="Wang G."/>
            <person name="Cheng J."/>
            <person name="Tian M."/>
            <person name="Pan X."/>
            <person name="Warren A."/>
            <person name="Jiang C."/>
            <person name="Yuan D."/>
            <person name="Miao W."/>
        </authorList>
    </citation>
    <scope>NUCLEOTIDE SEQUENCE [LARGE SCALE GENOMIC DNA]</scope>
    <source>
        <strain evidence="3">36N120E</strain>
    </source>
</reference>
<accession>A0A0V0QUZ0</accession>
<name>A0A0V0QUZ0_PSEPJ</name>
<organism evidence="3 4">
    <name type="scientific">Pseudocohnilembus persalinus</name>
    <name type="common">Ciliate</name>
    <dbReference type="NCBI Taxonomy" id="266149"/>
    <lineage>
        <taxon>Eukaryota</taxon>
        <taxon>Sar</taxon>
        <taxon>Alveolata</taxon>
        <taxon>Ciliophora</taxon>
        <taxon>Intramacronucleata</taxon>
        <taxon>Oligohymenophorea</taxon>
        <taxon>Scuticociliatia</taxon>
        <taxon>Philasterida</taxon>
        <taxon>Pseudocohnilembidae</taxon>
        <taxon>Pseudocohnilembus</taxon>
    </lineage>
</organism>
<feature type="region of interest" description="Disordered" evidence="2">
    <location>
        <begin position="93"/>
        <end position="161"/>
    </location>
</feature>
<keyword evidence="4" id="KW-1185">Reference proteome</keyword>
<feature type="region of interest" description="Disordered" evidence="2">
    <location>
        <begin position="381"/>
        <end position="405"/>
    </location>
</feature>
<dbReference type="InParanoid" id="A0A0V0QUZ0"/>
<feature type="region of interest" description="Disordered" evidence="2">
    <location>
        <begin position="257"/>
        <end position="309"/>
    </location>
</feature>
<feature type="compositionally biased region" description="Low complexity" evidence="2">
    <location>
        <begin position="271"/>
        <end position="309"/>
    </location>
</feature>
<proteinExistence type="predicted"/>
<evidence type="ECO:0000256" key="2">
    <source>
        <dbReference type="SAM" id="MobiDB-lite"/>
    </source>
</evidence>
<keyword evidence="1" id="KW-0175">Coiled coil</keyword>
<evidence type="ECO:0000256" key="1">
    <source>
        <dbReference type="SAM" id="Coils"/>
    </source>
</evidence>
<feature type="compositionally biased region" description="Basic and acidic residues" evidence="2">
    <location>
        <begin position="394"/>
        <end position="405"/>
    </location>
</feature>
<gene>
    <name evidence="3" type="ORF">PPERSA_09710</name>
</gene>
<comment type="caution">
    <text evidence="3">The sequence shown here is derived from an EMBL/GenBank/DDBJ whole genome shotgun (WGS) entry which is preliminary data.</text>
</comment>
<sequence length="576" mass="68357">MYKNWTQFFQKQLEKIKKNLEKLNDFYFQTNSFNFQLKQLGIIMNQDDKFIHQQLYEEQQQTNQQEDHLINPILAPEFLDDPNKEFGFYSAQLNKKKDKNSRKNSQNAPNSYSNLSNSASQSKNKSQSKIEINKNENLKNKQQNSFSKIPDSFTDNEKNLKNSPLKCQKGVFLRSKSNFERYQYLKELNQKLDEDFKKQVKNDHQQYFENNNYSENLSPNNNNQKLNFKIEKRNSIISLQNIECNSNLDVTFQELKNPQQNQQQKQEKTKSTFSSKSLQKSQNQIQNSQNQNKNQTQTQSQIQSLNQSQTQTQIQNQNLNLNLNNIDKTQENNLDTQSEKINILENLVKNRLTLVKSQSSNKKAIQDLHFYNSKQIFKRFQNKKKQQTKKSPPKKTEFQKLKEQQKNDKNLLQQQIQHNHSQNLEISQKFHQNYQKNNNANTSANFSNFTIQNILKSLKNFQNERKEFVRKISQQKTTITQKSLSPRKNTKIFQKNNNHSNQLLDLSFIQKFQPQNFSQNNSPTSLNFSPIKIRPETIDAQKSKPQLCQKFYIKQKQIVFFSLHLKLQQQYQQQIS</sequence>
<feature type="coiled-coil region" evidence="1">
    <location>
        <begin position="451"/>
        <end position="478"/>
    </location>
</feature>
<feature type="compositionally biased region" description="Low complexity" evidence="2">
    <location>
        <begin position="103"/>
        <end position="130"/>
    </location>
</feature>
<feature type="compositionally biased region" description="Basic residues" evidence="2">
    <location>
        <begin position="381"/>
        <end position="393"/>
    </location>
</feature>
<dbReference type="EMBL" id="LDAU01000101">
    <property type="protein sequence ID" value="KRX06098.1"/>
    <property type="molecule type" value="Genomic_DNA"/>
</dbReference>
<protein>
    <submittedName>
        <fullName evidence="3">Uncharacterized protein</fullName>
    </submittedName>
</protein>
<evidence type="ECO:0000313" key="3">
    <source>
        <dbReference type="EMBL" id="KRX06098.1"/>
    </source>
</evidence>
<dbReference type="AlphaFoldDB" id="A0A0V0QUZ0"/>
<evidence type="ECO:0000313" key="4">
    <source>
        <dbReference type="Proteomes" id="UP000054937"/>
    </source>
</evidence>